<proteinExistence type="predicted"/>
<dbReference type="PANTHER" id="PTHR35339">
    <property type="entry name" value="LINALOOL DEHYDRATASE_ISOMERASE DOMAIN-CONTAINING PROTEIN"/>
    <property type="match status" value="1"/>
</dbReference>
<accession>A0ABR8SUA3</accession>
<keyword evidence="3" id="KW-1185">Reference proteome</keyword>
<comment type="caution">
    <text evidence="2">The sequence shown here is derived from an EMBL/GenBank/DDBJ whole genome shotgun (WGS) entry which is preliminary data.</text>
</comment>
<dbReference type="InterPro" id="IPR016624">
    <property type="entry name" value="UCP014753"/>
</dbReference>
<dbReference type="PIRSF" id="PIRSF014753">
    <property type="entry name" value="UCP014753"/>
    <property type="match status" value="1"/>
</dbReference>
<organism evidence="2 3">
    <name type="scientific">Paenibacillus gallinarum</name>
    <dbReference type="NCBI Taxonomy" id="2762232"/>
    <lineage>
        <taxon>Bacteria</taxon>
        <taxon>Bacillati</taxon>
        <taxon>Bacillota</taxon>
        <taxon>Bacilli</taxon>
        <taxon>Bacillales</taxon>
        <taxon>Paenibacillaceae</taxon>
        <taxon>Paenibacillus</taxon>
    </lineage>
</organism>
<dbReference type="RefSeq" id="WP_191797978.1">
    <property type="nucleotide sequence ID" value="NZ_JACSQL010000001.1"/>
</dbReference>
<name>A0ABR8SUA3_9BACL</name>
<dbReference type="PANTHER" id="PTHR35339:SF3">
    <property type="entry name" value="DUF2264 DOMAIN-CONTAINING PROTEIN"/>
    <property type="match status" value="1"/>
</dbReference>
<protein>
    <submittedName>
        <fullName evidence="2">DUF2264 domain-containing protein</fullName>
    </submittedName>
</protein>
<feature type="domain" description="DUF2264" evidence="1">
    <location>
        <begin position="5"/>
        <end position="360"/>
    </location>
</feature>
<evidence type="ECO:0000313" key="3">
    <source>
        <dbReference type="Proteomes" id="UP000608071"/>
    </source>
</evidence>
<evidence type="ECO:0000313" key="2">
    <source>
        <dbReference type="EMBL" id="MBD7966990.1"/>
    </source>
</evidence>
<gene>
    <name evidence="2" type="ORF">H9647_02840</name>
</gene>
<dbReference type="Proteomes" id="UP000608071">
    <property type="component" value="Unassembled WGS sequence"/>
</dbReference>
<reference evidence="2 3" key="1">
    <citation type="submission" date="2020-08" db="EMBL/GenBank/DDBJ databases">
        <title>A Genomic Blueprint of the Chicken Gut Microbiome.</title>
        <authorList>
            <person name="Gilroy R."/>
            <person name="Ravi A."/>
            <person name="Getino M."/>
            <person name="Pursley I."/>
            <person name="Horton D.L."/>
            <person name="Alikhan N.-F."/>
            <person name="Baker D."/>
            <person name="Gharbi K."/>
            <person name="Hall N."/>
            <person name="Watson M."/>
            <person name="Adriaenssens E.M."/>
            <person name="Foster-Nyarko E."/>
            <person name="Jarju S."/>
            <person name="Secka A."/>
            <person name="Antonio M."/>
            <person name="Oren A."/>
            <person name="Chaudhuri R."/>
            <person name="La Ragione R.M."/>
            <person name="Hildebrand F."/>
            <person name="Pallen M.J."/>
        </authorList>
    </citation>
    <scope>NUCLEOTIDE SEQUENCE [LARGE SCALE GENOMIC DNA]</scope>
    <source>
        <strain evidence="2 3">Sa2BVA9</strain>
    </source>
</reference>
<dbReference type="EMBL" id="JACSQL010000001">
    <property type="protein sequence ID" value="MBD7966990.1"/>
    <property type="molecule type" value="Genomic_DNA"/>
</dbReference>
<dbReference type="InterPro" id="IPR049349">
    <property type="entry name" value="DUF2264_N"/>
</dbReference>
<dbReference type="Pfam" id="PF10022">
    <property type="entry name" value="DUF2264"/>
    <property type="match status" value="1"/>
</dbReference>
<sequence>MIHSRKLWLESMFRIADPVLEALSNRKLKELMPVDSPSADRETYAYLEALGRLLAGMAPWLEHKQDGEEEVLRNKYAVMARQAIDAGTDPNSVDFMNFTEGGQPLVDAAFLAHAIVRAPQELYGQLEPRVKQQLIDCLKKTRRIKAVPSNWLLFSAMVEAALYMMGEEDFDVMRVDYALKQHEHWYLGDGTYGDGPHFHWDYYNSFVIQPMLIDIHRTFKGMYPDWDSAYEFVLSRARRYGAVLERMISPEGTFPPVGRSLAYRFGAFQLLSQLALMETLPEELDCASVRCALTAVLQRTITAEGTFDEKGWLRIGFCGNQPDIAEGYISTGSLYLCSTLFLPLGLSGDHPFWAMPDEPWTQKKAWSGQSFSLDHSVF</sequence>
<evidence type="ECO:0000259" key="1">
    <source>
        <dbReference type="Pfam" id="PF10022"/>
    </source>
</evidence>